<dbReference type="Proteomes" id="UP000297245">
    <property type="component" value="Unassembled WGS sequence"/>
</dbReference>
<keyword evidence="2" id="KW-1185">Reference proteome</keyword>
<reference evidence="1 2" key="1">
    <citation type="journal article" date="2019" name="Nat. Ecol. Evol.">
        <title>Megaphylogeny resolves global patterns of mushroom evolution.</title>
        <authorList>
            <person name="Varga T."/>
            <person name="Krizsan K."/>
            <person name="Foldi C."/>
            <person name="Dima B."/>
            <person name="Sanchez-Garcia M."/>
            <person name="Sanchez-Ramirez S."/>
            <person name="Szollosi G.J."/>
            <person name="Szarkandi J.G."/>
            <person name="Papp V."/>
            <person name="Albert L."/>
            <person name="Andreopoulos W."/>
            <person name="Angelini C."/>
            <person name="Antonin V."/>
            <person name="Barry K.W."/>
            <person name="Bougher N.L."/>
            <person name="Buchanan P."/>
            <person name="Buyck B."/>
            <person name="Bense V."/>
            <person name="Catcheside P."/>
            <person name="Chovatia M."/>
            <person name="Cooper J."/>
            <person name="Damon W."/>
            <person name="Desjardin D."/>
            <person name="Finy P."/>
            <person name="Geml J."/>
            <person name="Haridas S."/>
            <person name="Hughes K."/>
            <person name="Justo A."/>
            <person name="Karasinski D."/>
            <person name="Kautmanova I."/>
            <person name="Kiss B."/>
            <person name="Kocsube S."/>
            <person name="Kotiranta H."/>
            <person name="LaButti K.M."/>
            <person name="Lechner B.E."/>
            <person name="Liimatainen K."/>
            <person name="Lipzen A."/>
            <person name="Lukacs Z."/>
            <person name="Mihaltcheva S."/>
            <person name="Morgado L.N."/>
            <person name="Niskanen T."/>
            <person name="Noordeloos M.E."/>
            <person name="Ohm R.A."/>
            <person name="Ortiz-Santana B."/>
            <person name="Ovrebo C."/>
            <person name="Racz N."/>
            <person name="Riley R."/>
            <person name="Savchenko A."/>
            <person name="Shiryaev A."/>
            <person name="Soop K."/>
            <person name="Spirin V."/>
            <person name="Szebenyi C."/>
            <person name="Tomsovsky M."/>
            <person name="Tulloss R.E."/>
            <person name="Uehling J."/>
            <person name="Grigoriev I.V."/>
            <person name="Vagvolgyi C."/>
            <person name="Papp T."/>
            <person name="Martin F.M."/>
            <person name="Miettinen O."/>
            <person name="Hibbett D.S."/>
            <person name="Nagy L.G."/>
        </authorList>
    </citation>
    <scope>NUCLEOTIDE SEQUENCE [LARGE SCALE GENOMIC DNA]</scope>
    <source>
        <strain evidence="1 2">CBS 962.96</strain>
    </source>
</reference>
<dbReference type="OrthoDB" id="3112632at2759"/>
<gene>
    <name evidence="1" type="ORF">K435DRAFT_869253</name>
</gene>
<protein>
    <submittedName>
        <fullName evidence="1">Uncharacterized protein</fullName>
    </submittedName>
</protein>
<dbReference type="EMBL" id="ML179546">
    <property type="protein sequence ID" value="THU85434.1"/>
    <property type="molecule type" value="Genomic_DNA"/>
</dbReference>
<organism evidence="1 2">
    <name type="scientific">Dendrothele bispora (strain CBS 962.96)</name>
    <dbReference type="NCBI Taxonomy" id="1314807"/>
    <lineage>
        <taxon>Eukaryota</taxon>
        <taxon>Fungi</taxon>
        <taxon>Dikarya</taxon>
        <taxon>Basidiomycota</taxon>
        <taxon>Agaricomycotina</taxon>
        <taxon>Agaricomycetes</taxon>
        <taxon>Agaricomycetidae</taxon>
        <taxon>Agaricales</taxon>
        <taxon>Agaricales incertae sedis</taxon>
        <taxon>Dendrothele</taxon>
    </lineage>
</organism>
<proteinExistence type="predicted"/>
<evidence type="ECO:0000313" key="2">
    <source>
        <dbReference type="Proteomes" id="UP000297245"/>
    </source>
</evidence>
<dbReference type="AlphaFoldDB" id="A0A4S8L9K5"/>
<accession>A0A4S8L9K5</accession>
<name>A0A4S8L9K5_DENBC</name>
<evidence type="ECO:0000313" key="1">
    <source>
        <dbReference type="EMBL" id="THU85434.1"/>
    </source>
</evidence>
<sequence>MPDPNTSYSVLNTEKKPVYTCQTYLQYIKTLTLAQLHTLAHEAIPMNLLPWAFIEDLNSDFKKKYCYQLCLVCWNATNKTQCPKLLQLEFACAYETGHFSGSWHWIWQDLGVRSSSNA</sequence>